<reference evidence="2" key="1">
    <citation type="submission" date="2017-12" db="EMBL/GenBank/DDBJ databases">
        <title>FDA dAtabase for Regulatory Grade micrObial Sequences (FDA-ARGOS): Supporting development and validation of Infectious Disease Dx tests.</title>
        <authorList>
            <person name="Hoffmann M."/>
            <person name="Allard M."/>
            <person name="Evans P."/>
            <person name="Brown E."/>
            <person name="Tallon L."/>
            <person name="Sadzewicz L."/>
            <person name="Sengamalay N."/>
            <person name="Ott S."/>
            <person name="Godinez A."/>
            <person name="Nagaraj S."/>
            <person name="Vavikolanu K."/>
            <person name="Aluvathingal J."/>
            <person name="Nadendla S."/>
            <person name="Sichtig H."/>
        </authorList>
    </citation>
    <scope>NUCLEOTIDE SEQUENCE [LARGE SCALE GENOMIC DNA]</scope>
    <source>
        <strain evidence="2">FDAARGOS_129</strain>
    </source>
</reference>
<protein>
    <submittedName>
        <fullName evidence="1">Uncharacterized protein</fullName>
    </submittedName>
</protein>
<dbReference type="EMBL" id="CP014019">
    <property type="protein sequence ID" value="AVF43584.1"/>
    <property type="molecule type" value="Genomic_DNA"/>
</dbReference>
<name>A0A2L1VEG8_ACINO</name>
<dbReference type="RefSeq" id="WP_046023814.1">
    <property type="nucleotide sequence ID" value="NZ_CP014019.1"/>
</dbReference>
<evidence type="ECO:0000313" key="2">
    <source>
        <dbReference type="Proteomes" id="UP000237921"/>
    </source>
</evidence>
<dbReference type="AlphaFoldDB" id="A0A2L1VEG8"/>
<organism evidence="1 2">
    <name type="scientific">Acinetobacter nosocomialis</name>
    <dbReference type="NCBI Taxonomy" id="106654"/>
    <lineage>
        <taxon>Bacteria</taxon>
        <taxon>Pseudomonadati</taxon>
        <taxon>Pseudomonadota</taxon>
        <taxon>Gammaproteobacteria</taxon>
        <taxon>Moraxellales</taxon>
        <taxon>Moraxellaceae</taxon>
        <taxon>Acinetobacter</taxon>
        <taxon>Acinetobacter calcoaceticus/baumannii complex</taxon>
    </lineage>
</organism>
<accession>A0A2L1VEG8</accession>
<proteinExistence type="predicted"/>
<dbReference type="Proteomes" id="UP000237921">
    <property type="component" value="Chromosome"/>
</dbReference>
<sequence>MALINYTQAVIPQTLPAGDFLAYTVPANTVAQVRASTFYNKSAAPITLKVSVVPSGATLGVQHQVAQKNIPATSSYLNPEIINHVLKAGDKLYINGEGLNAYISVMEQVT</sequence>
<evidence type="ECO:0000313" key="1">
    <source>
        <dbReference type="EMBL" id="AVF43584.1"/>
    </source>
</evidence>
<gene>
    <name evidence="1" type="ORF">AL533_03850</name>
</gene>